<protein>
    <submittedName>
        <fullName evidence="1">Uncharacterized protein</fullName>
    </submittedName>
</protein>
<reference evidence="1 2" key="1">
    <citation type="submission" date="2024-11" db="EMBL/GenBank/DDBJ databases">
        <title>A near-complete genome assembly of Cinchona calisaya.</title>
        <authorList>
            <person name="Lian D.C."/>
            <person name="Zhao X.W."/>
            <person name="Wei L."/>
        </authorList>
    </citation>
    <scope>NUCLEOTIDE SEQUENCE [LARGE SCALE GENOMIC DNA]</scope>
    <source>
        <tissue evidence="1">Nenye</tissue>
    </source>
</reference>
<sequence>MIESWIHFAVVKRVHSLELDLSSLFSSVKELEEIYNLPIQLLGELNLKLLTSLQLNAVNVSEEHMLGFLSECPLLEELSSTGAPSLRKLKVVAVVILS</sequence>
<evidence type="ECO:0000313" key="2">
    <source>
        <dbReference type="Proteomes" id="UP001630127"/>
    </source>
</evidence>
<evidence type="ECO:0000313" key="1">
    <source>
        <dbReference type="EMBL" id="KAL3501273.1"/>
    </source>
</evidence>
<dbReference type="Proteomes" id="UP001630127">
    <property type="component" value="Unassembled WGS sequence"/>
</dbReference>
<dbReference type="AlphaFoldDB" id="A0ABD2Y6L3"/>
<keyword evidence="2" id="KW-1185">Reference proteome</keyword>
<comment type="caution">
    <text evidence="1">The sequence shown here is derived from an EMBL/GenBank/DDBJ whole genome shotgun (WGS) entry which is preliminary data.</text>
</comment>
<gene>
    <name evidence="1" type="ORF">ACH5RR_035722</name>
</gene>
<name>A0ABD2Y6L3_9GENT</name>
<organism evidence="1 2">
    <name type="scientific">Cinchona calisaya</name>
    <dbReference type="NCBI Taxonomy" id="153742"/>
    <lineage>
        <taxon>Eukaryota</taxon>
        <taxon>Viridiplantae</taxon>
        <taxon>Streptophyta</taxon>
        <taxon>Embryophyta</taxon>
        <taxon>Tracheophyta</taxon>
        <taxon>Spermatophyta</taxon>
        <taxon>Magnoliopsida</taxon>
        <taxon>eudicotyledons</taxon>
        <taxon>Gunneridae</taxon>
        <taxon>Pentapetalae</taxon>
        <taxon>asterids</taxon>
        <taxon>lamiids</taxon>
        <taxon>Gentianales</taxon>
        <taxon>Rubiaceae</taxon>
        <taxon>Cinchonoideae</taxon>
        <taxon>Cinchoneae</taxon>
        <taxon>Cinchona</taxon>
    </lineage>
</organism>
<dbReference type="EMBL" id="JBJUIK010000015">
    <property type="protein sequence ID" value="KAL3501273.1"/>
    <property type="molecule type" value="Genomic_DNA"/>
</dbReference>
<accession>A0ABD2Y6L3</accession>
<proteinExistence type="predicted"/>